<evidence type="ECO:0000313" key="1">
    <source>
        <dbReference type="EMBL" id="QAU44071.1"/>
    </source>
</evidence>
<dbReference type="KEGG" id="bgz:XH91_01000"/>
<dbReference type="EMBL" id="CP030053">
    <property type="protein sequence ID" value="QAU44071.1"/>
    <property type="molecule type" value="Genomic_DNA"/>
</dbReference>
<accession>A0AAE5WVX3</accession>
<dbReference type="Proteomes" id="UP000288972">
    <property type="component" value="Chromosome"/>
</dbReference>
<dbReference type="RefSeq" id="WP_128948861.1">
    <property type="nucleotide sequence ID" value="NZ_CP030053.1"/>
</dbReference>
<sequence>MQKNLFISHKASRAIPLSNNLTRDFLIQATLDGDVRRIEYQNSVIIDERIVAADGIIVERFDGRFAVDLVDARPAHDPTAEALTQLAFARKCHGIIELRADDVRAEPRCSAAREVWSHRSVRMHADDRAEILEALEDGGPAGLAQLAASVVTRGEARTLIYALACEGAVELDLRCGLSDDMIVRSGYAGFSAGLSAYGI</sequence>
<reference evidence="1 2" key="1">
    <citation type="submission" date="2018-06" db="EMBL/GenBank/DDBJ databases">
        <title>Comparative genomics of rhizobia nodulating Arachis hypogaea in China.</title>
        <authorList>
            <person name="Li Y."/>
        </authorList>
    </citation>
    <scope>NUCLEOTIDE SEQUENCE [LARGE SCALE GENOMIC DNA]</scope>
    <source>
        <strain evidence="1 2">CCBAU 51670</strain>
    </source>
</reference>
<evidence type="ECO:0000313" key="2">
    <source>
        <dbReference type="Proteomes" id="UP000288972"/>
    </source>
</evidence>
<dbReference type="AlphaFoldDB" id="A0AAE5WVX3"/>
<protein>
    <submittedName>
        <fullName evidence="1">Uncharacterized protein</fullName>
    </submittedName>
</protein>
<organism evidence="1 2">
    <name type="scientific">Bradyrhizobium guangzhouense</name>
    <dbReference type="NCBI Taxonomy" id="1325095"/>
    <lineage>
        <taxon>Bacteria</taxon>
        <taxon>Pseudomonadati</taxon>
        <taxon>Pseudomonadota</taxon>
        <taxon>Alphaproteobacteria</taxon>
        <taxon>Hyphomicrobiales</taxon>
        <taxon>Nitrobacteraceae</taxon>
        <taxon>Bradyrhizobium</taxon>
    </lineage>
</organism>
<name>A0AAE5WVX3_9BRAD</name>
<gene>
    <name evidence="1" type="ORF">XH91_01000</name>
</gene>
<proteinExistence type="predicted"/>